<keyword evidence="2" id="KW-1185">Reference proteome</keyword>
<gene>
    <name evidence="1" type="ORF">SLNSH_24010</name>
</gene>
<comment type="caution">
    <text evidence="1">The sequence shown here is derived from an EMBL/GenBank/DDBJ whole genome shotgun (WGS) entry which is preliminary data.</text>
</comment>
<proteinExistence type="predicted"/>
<protein>
    <submittedName>
        <fullName evidence="1">Uncharacterized protein</fullName>
    </submittedName>
</protein>
<dbReference type="Proteomes" id="UP000239772">
    <property type="component" value="Unassembled WGS sequence"/>
</dbReference>
<evidence type="ECO:0000313" key="1">
    <source>
        <dbReference type="EMBL" id="PSC02447.1"/>
    </source>
</evidence>
<evidence type="ECO:0000313" key="2">
    <source>
        <dbReference type="Proteomes" id="UP000239772"/>
    </source>
</evidence>
<reference evidence="2" key="1">
    <citation type="submission" date="2018-03" db="EMBL/GenBank/DDBJ databases">
        <authorList>
            <person name="Sun L."/>
            <person name="Liu H."/>
            <person name="Chen W."/>
            <person name="Huang K."/>
            <person name="Liu W."/>
            <person name="Gao X."/>
        </authorList>
    </citation>
    <scope>NUCLEOTIDE SEQUENCE [LARGE SCALE GENOMIC DNA]</scope>
    <source>
        <strain evidence="2">SH9</strain>
    </source>
</reference>
<name>A0A2T1HLB7_9HYPH</name>
<dbReference type="EMBL" id="PVZS01000059">
    <property type="protein sequence ID" value="PSC02447.1"/>
    <property type="molecule type" value="Genomic_DNA"/>
</dbReference>
<sequence>MPKTLEPRLAVSAWLPAAPVVQAPSPPISRSAAEPPVRTLALRSPARLFAAVAEPRTFSTPESTSPWASPPDWAFVDARSMLTPAVEAV</sequence>
<dbReference type="AlphaFoldDB" id="A0A2T1HLB7"/>
<organism evidence="1 2">
    <name type="scientific">Alsobacter soli</name>
    <dbReference type="NCBI Taxonomy" id="2109933"/>
    <lineage>
        <taxon>Bacteria</taxon>
        <taxon>Pseudomonadati</taxon>
        <taxon>Pseudomonadota</taxon>
        <taxon>Alphaproteobacteria</taxon>
        <taxon>Hyphomicrobiales</taxon>
        <taxon>Alsobacteraceae</taxon>
        <taxon>Alsobacter</taxon>
    </lineage>
</organism>
<accession>A0A2T1HLB7</accession>